<reference evidence="1 2" key="1">
    <citation type="submission" date="2018-11" db="EMBL/GenBank/DDBJ databases">
        <title>Sequencing the genomes of 1000 actinobacteria strains.</title>
        <authorList>
            <person name="Klenk H.-P."/>
        </authorList>
    </citation>
    <scope>NUCLEOTIDE SEQUENCE [LARGE SCALE GENOMIC DNA]</scope>
    <source>
        <strain evidence="1 2">DSM 44231</strain>
    </source>
</reference>
<dbReference type="Proteomes" id="UP000268727">
    <property type="component" value="Unassembled WGS sequence"/>
</dbReference>
<comment type="caution">
    <text evidence="1">The sequence shown here is derived from an EMBL/GenBank/DDBJ whole genome shotgun (WGS) entry which is preliminary data.</text>
</comment>
<keyword evidence="2" id="KW-1185">Reference proteome</keyword>
<evidence type="ECO:0000313" key="1">
    <source>
        <dbReference type="EMBL" id="ROP41764.1"/>
    </source>
</evidence>
<sequence length="36" mass="3894">MTVKGDKGSVSIEITTDTDVETFARLIKEGLVGKVR</sequence>
<protein>
    <submittedName>
        <fullName evidence="1">Uncharacterized protein</fullName>
    </submittedName>
</protein>
<dbReference type="EMBL" id="RJKM01000001">
    <property type="protein sequence ID" value="ROP41764.1"/>
    <property type="molecule type" value="Genomic_DNA"/>
</dbReference>
<name>A0A3N1HH16_9PSEU</name>
<proteinExistence type="predicted"/>
<dbReference type="AlphaFoldDB" id="A0A3N1HH16"/>
<accession>A0A3N1HH16</accession>
<organism evidence="1 2">
    <name type="scientific">Saccharothrix texasensis</name>
    <dbReference type="NCBI Taxonomy" id="103734"/>
    <lineage>
        <taxon>Bacteria</taxon>
        <taxon>Bacillati</taxon>
        <taxon>Actinomycetota</taxon>
        <taxon>Actinomycetes</taxon>
        <taxon>Pseudonocardiales</taxon>
        <taxon>Pseudonocardiaceae</taxon>
        <taxon>Saccharothrix</taxon>
    </lineage>
</organism>
<gene>
    <name evidence="1" type="ORF">EDD40_7205</name>
</gene>
<evidence type="ECO:0000313" key="2">
    <source>
        <dbReference type="Proteomes" id="UP000268727"/>
    </source>
</evidence>